<dbReference type="InterPro" id="IPR011701">
    <property type="entry name" value="MFS"/>
</dbReference>
<feature type="transmembrane region" description="Helical" evidence="7">
    <location>
        <begin position="193"/>
        <end position="215"/>
    </location>
</feature>
<keyword evidence="3" id="KW-1003">Cell membrane</keyword>
<dbReference type="PROSITE" id="PS00217">
    <property type="entry name" value="SUGAR_TRANSPORT_2"/>
    <property type="match status" value="1"/>
</dbReference>
<dbReference type="GO" id="GO:0022857">
    <property type="term" value="F:transmembrane transporter activity"/>
    <property type="evidence" value="ECO:0007669"/>
    <property type="project" value="InterPro"/>
</dbReference>
<keyword evidence="10" id="KW-1185">Reference proteome</keyword>
<reference evidence="9 10" key="1">
    <citation type="submission" date="2014-05" db="EMBL/GenBank/DDBJ databases">
        <title>ATOL: Assembling a taxonomically balanced genome-scale reconstruction of the evolutionary history of the Enterobacteriaceae.</title>
        <authorList>
            <person name="Plunkett G.III."/>
            <person name="Neeno-Eckwall E.C."/>
            <person name="Glasner J.D."/>
            <person name="Perna N.T."/>
        </authorList>
    </citation>
    <scope>NUCLEOTIDE SEQUENCE [LARGE SCALE GENOMIC DNA]</scope>
    <source>
        <strain evidence="9 10">ATCC 33320</strain>
    </source>
</reference>
<feature type="transmembrane region" description="Helical" evidence="7">
    <location>
        <begin position="73"/>
        <end position="92"/>
    </location>
</feature>
<organism evidence="9 10">
    <name type="scientific">Buttiauxella agrestis ATCC 33320</name>
    <dbReference type="NCBI Taxonomy" id="1006004"/>
    <lineage>
        <taxon>Bacteria</taxon>
        <taxon>Pseudomonadati</taxon>
        <taxon>Pseudomonadota</taxon>
        <taxon>Gammaproteobacteria</taxon>
        <taxon>Enterobacterales</taxon>
        <taxon>Enterobacteriaceae</taxon>
        <taxon>Buttiauxella</taxon>
    </lineage>
</organism>
<feature type="domain" description="Major facilitator superfamily (MFS) profile" evidence="8">
    <location>
        <begin position="7"/>
        <end position="449"/>
    </location>
</feature>
<proteinExistence type="predicted"/>
<dbReference type="InterPro" id="IPR020846">
    <property type="entry name" value="MFS_dom"/>
</dbReference>
<evidence type="ECO:0000256" key="5">
    <source>
        <dbReference type="ARBA" id="ARBA00022989"/>
    </source>
</evidence>
<dbReference type="eggNOG" id="COG0477">
    <property type="taxonomic scope" value="Bacteria"/>
</dbReference>
<comment type="subcellular location">
    <subcellularLocation>
        <location evidence="1">Cell membrane</location>
        <topology evidence="1">Multi-pass membrane protein</topology>
    </subcellularLocation>
</comment>
<keyword evidence="2" id="KW-0813">Transport</keyword>
<feature type="transmembrane region" description="Helical" evidence="7">
    <location>
        <begin position="161"/>
        <end position="181"/>
    </location>
</feature>
<evidence type="ECO:0000256" key="4">
    <source>
        <dbReference type="ARBA" id="ARBA00022692"/>
    </source>
</evidence>
<evidence type="ECO:0000256" key="2">
    <source>
        <dbReference type="ARBA" id="ARBA00022448"/>
    </source>
</evidence>
<name>A0A085GBY4_9ENTR</name>
<feature type="transmembrane region" description="Helical" evidence="7">
    <location>
        <begin position="352"/>
        <end position="377"/>
    </location>
</feature>
<feature type="transmembrane region" description="Helical" evidence="7">
    <location>
        <begin position="397"/>
        <end position="414"/>
    </location>
</feature>
<evidence type="ECO:0000256" key="1">
    <source>
        <dbReference type="ARBA" id="ARBA00004651"/>
    </source>
</evidence>
<accession>A0A085GBY4</accession>
<dbReference type="Proteomes" id="UP000028653">
    <property type="component" value="Unassembled WGS sequence"/>
</dbReference>
<keyword evidence="5 7" id="KW-1133">Transmembrane helix</keyword>
<evidence type="ECO:0000256" key="6">
    <source>
        <dbReference type="ARBA" id="ARBA00023136"/>
    </source>
</evidence>
<dbReference type="SUPFAM" id="SSF103473">
    <property type="entry name" value="MFS general substrate transporter"/>
    <property type="match status" value="1"/>
</dbReference>
<dbReference type="AlphaFoldDB" id="A0A085GBY4"/>
<feature type="transmembrane region" description="Helical" evidence="7">
    <location>
        <begin position="49"/>
        <end position="66"/>
    </location>
</feature>
<dbReference type="OrthoDB" id="9812221at2"/>
<feature type="transmembrane region" description="Helical" evidence="7">
    <location>
        <begin position="296"/>
        <end position="314"/>
    </location>
</feature>
<feature type="transmembrane region" description="Helical" evidence="7">
    <location>
        <begin position="130"/>
        <end position="149"/>
    </location>
</feature>
<feature type="transmembrane region" description="Helical" evidence="7">
    <location>
        <begin position="426"/>
        <end position="450"/>
    </location>
</feature>
<feature type="transmembrane region" description="Helical" evidence="7">
    <location>
        <begin position="98"/>
        <end position="118"/>
    </location>
</feature>
<evidence type="ECO:0000256" key="3">
    <source>
        <dbReference type="ARBA" id="ARBA00022475"/>
    </source>
</evidence>
<feature type="transmembrane region" description="Helical" evidence="7">
    <location>
        <begin position="221"/>
        <end position="243"/>
    </location>
</feature>
<dbReference type="InterPro" id="IPR005829">
    <property type="entry name" value="Sugar_transporter_CS"/>
</dbReference>
<evidence type="ECO:0000256" key="7">
    <source>
        <dbReference type="SAM" id="Phobius"/>
    </source>
</evidence>
<dbReference type="Gene3D" id="1.20.1250.20">
    <property type="entry name" value="MFS general substrate transporter like domains"/>
    <property type="match status" value="1"/>
</dbReference>
<dbReference type="RefSeq" id="WP_034496421.1">
    <property type="nucleotide sequence ID" value="NZ_JMPI01000032.1"/>
</dbReference>
<comment type="caution">
    <text evidence="9">The sequence shown here is derived from an EMBL/GenBank/DDBJ whole genome shotgun (WGS) entry which is preliminary data.</text>
</comment>
<dbReference type="PROSITE" id="PS50850">
    <property type="entry name" value="MFS"/>
    <property type="match status" value="1"/>
</dbReference>
<gene>
    <name evidence="9" type="ORF">GBAG_2513</name>
</gene>
<evidence type="ECO:0000313" key="10">
    <source>
        <dbReference type="Proteomes" id="UP000028653"/>
    </source>
</evidence>
<dbReference type="GO" id="GO:0005886">
    <property type="term" value="C:plasma membrane"/>
    <property type="evidence" value="ECO:0007669"/>
    <property type="project" value="UniProtKB-SubCell"/>
</dbReference>
<sequence length="460" mass="49849">MRYRTKVAIVYLLGFFVDLINMFIANVAYPAIGRGLGASVSELSWVSNAYILGLTLVIPLSAWLAQRLGGRNVLLLSLSSFLLATLGAGMAHSIEQLIGWRLLQGLGGGLLIPVGQTLTYQLYRSHERAALSAAIMLVGLLAPALSPAMGGVIVDSLSWRWVFFANLPLAFIALLLAAVWLQKEPRTTQPTALDFIGLISGCGALMCTLLGFTMLAENGQMLKGILLLLCAITLFAGFVRHSLRHPQPLINVRLVKEPLLRSAMMIYQCIPGMFIGVSLIATLWLQTQLNLSATRVGSLMVPWSMASLMAITFTGKQFNRFGPRPMLITGCLLQGLGILALTQVHSAEQYPLLLAAFAVMGFGGSLCSSTAQSCAFLQVANEQLAQASTLWNINRQLSFCMGISVLSLMLNTLLETLPSATAYQWCFYLAAVSTLIPALLCLRIANGAILRQLKAQKERR</sequence>
<feature type="transmembrane region" description="Helical" evidence="7">
    <location>
        <begin position="326"/>
        <end position="346"/>
    </location>
</feature>
<dbReference type="PANTHER" id="PTHR42718:SF46">
    <property type="entry name" value="BLR6921 PROTEIN"/>
    <property type="match status" value="1"/>
</dbReference>
<evidence type="ECO:0000313" key="9">
    <source>
        <dbReference type="EMBL" id="KFC81229.1"/>
    </source>
</evidence>
<evidence type="ECO:0000259" key="8">
    <source>
        <dbReference type="PROSITE" id="PS50850"/>
    </source>
</evidence>
<keyword evidence="6 7" id="KW-0472">Membrane</keyword>
<dbReference type="Pfam" id="PF07690">
    <property type="entry name" value="MFS_1"/>
    <property type="match status" value="1"/>
</dbReference>
<keyword evidence="4 7" id="KW-0812">Transmembrane</keyword>
<protein>
    <submittedName>
        <fullName evidence="9">Major facilitator superfamily protein</fullName>
    </submittedName>
</protein>
<dbReference type="InterPro" id="IPR036259">
    <property type="entry name" value="MFS_trans_sf"/>
</dbReference>
<dbReference type="STRING" id="1006004.GBAG_2513"/>
<feature type="transmembrane region" description="Helical" evidence="7">
    <location>
        <begin position="7"/>
        <end position="29"/>
    </location>
</feature>
<feature type="transmembrane region" description="Helical" evidence="7">
    <location>
        <begin position="264"/>
        <end position="284"/>
    </location>
</feature>
<dbReference type="Gene3D" id="1.20.1720.10">
    <property type="entry name" value="Multidrug resistance protein D"/>
    <property type="match status" value="1"/>
</dbReference>
<dbReference type="EMBL" id="JMPI01000032">
    <property type="protein sequence ID" value="KFC81229.1"/>
    <property type="molecule type" value="Genomic_DNA"/>
</dbReference>
<dbReference type="PANTHER" id="PTHR42718">
    <property type="entry name" value="MAJOR FACILITATOR SUPERFAMILY MULTIDRUG TRANSPORTER MFSC"/>
    <property type="match status" value="1"/>
</dbReference>